<comment type="caution">
    <text evidence="2">The sequence shown here is derived from an EMBL/GenBank/DDBJ whole genome shotgun (WGS) entry which is preliminary data.</text>
</comment>
<reference evidence="2 3" key="1">
    <citation type="journal article" date="2018" name="Genome Biol. Evol.">
        <title>Multiple Roots of Fruiting Body Formation in Amoebozoa.</title>
        <authorList>
            <person name="Hillmann F."/>
            <person name="Forbes G."/>
            <person name="Novohradska S."/>
            <person name="Ferling I."/>
            <person name="Riege K."/>
            <person name="Groth M."/>
            <person name="Westermann M."/>
            <person name="Marz M."/>
            <person name="Spaller T."/>
            <person name="Winckler T."/>
            <person name="Schaap P."/>
            <person name="Glockner G."/>
        </authorList>
    </citation>
    <scope>NUCLEOTIDE SEQUENCE [LARGE SCALE GENOMIC DNA]</scope>
    <source>
        <strain evidence="2 3">Jena</strain>
    </source>
</reference>
<dbReference type="Proteomes" id="UP000241769">
    <property type="component" value="Unassembled WGS sequence"/>
</dbReference>
<feature type="compositionally biased region" description="Basic and acidic residues" evidence="1">
    <location>
        <begin position="27"/>
        <end position="38"/>
    </location>
</feature>
<name>A0A2P6NCI5_9EUKA</name>
<feature type="region of interest" description="Disordered" evidence="1">
    <location>
        <begin position="27"/>
        <end position="64"/>
    </location>
</feature>
<keyword evidence="3" id="KW-1185">Reference proteome</keyword>
<dbReference type="InParanoid" id="A0A2P6NCI5"/>
<proteinExistence type="predicted"/>
<evidence type="ECO:0000256" key="1">
    <source>
        <dbReference type="SAM" id="MobiDB-lite"/>
    </source>
</evidence>
<protein>
    <submittedName>
        <fullName evidence="2">Uncharacterized protein</fullName>
    </submittedName>
</protein>
<dbReference type="AlphaFoldDB" id="A0A2P6NCI5"/>
<evidence type="ECO:0000313" key="2">
    <source>
        <dbReference type="EMBL" id="PRP81667.1"/>
    </source>
</evidence>
<sequence>MGIRRLPNATAAGVTFRFTKEANTERFKRTRYRIESTGKRNPHSTTSGRREDSDMKTSAQIQGKEVRPLAPLRAISTRKQSVSRMASALNKVLGNNNVNTSTTPCLTPFLVSSQLFTKRSHFVSREHLNGLDDQLSKKFEIFDAQAAESTEINLLQLGRLSVAEGRATNASFQ</sequence>
<accession>A0A2P6NCI5</accession>
<organism evidence="2 3">
    <name type="scientific">Planoprotostelium fungivorum</name>
    <dbReference type="NCBI Taxonomy" id="1890364"/>
    <lineage>
        <taxon>Eukaryota</taxon>
        <taxon>Amoebozoa</taxon>
        <taxon>Evosea</taxon>
        <taxon>Variosea</taxon>
        <taxon>Cavosteliida</taxon>
        <taxon>Cavosteliaceae</taxon>
        <taxon>Planoprotostelium</taxon>
    </lineage>
</organism>
<dbReference type="EMBL" id="MDYQ01000121">
    <property type="protein sequence ID" value="PRP81667.1"/>
    <property type="molecule type" value="Genomic_DNA"/>
</dbReference>
<gene>
    <name evidence="2" type="ORF">PROFUN_01174</name>
</gene>
<evidence type="ECO:0000313" key="3">
    <source>
        <dbReference type="Proteomes" id="UP000241769"/>
    </source>
</evidence>